<accession>A0A1M6PP03</accession>
<dbReference type="InterPro" id="IPR003769">
    <property type="entry name" value="ClpS_core"/>
</dbReference>
<dbReference type="AlphaFoldDB" id="A0A1M6PP03"/>
<dbReference type="SUPFAM" id="SSF54736">
    <property type="entry name" value="ClpS-like"/>
    <property type="match status" value="1"/>
</dbReference>
<evidence type="ECO:0000313" key="2">
    <source>
        <dbReference type="EMBL" id="SHK09734.1"/>
    </source>
</evidence>
<dbReference type="RefSeq" id="WP_072714106.1">
    <property type="nucleotide sequence ID" value="NZ_FRAU01000001.1"/>
</dbReference>
<keyword evidence="2" id="KW-0378">Hydrolase</keyword>
<reference evidence="3" key="1">
    <citation type="submission" date="2016-11" db="EMBL/GenBank/DDBJ databases">
        <authorList>
            <person name="Varghese N."/>
            <person name="Submissions S."/>
        </authorList>
    </citation>
    <scope>NUCLEOTIDE SEQUENCE [LARGE SCALE GENOMIC DNA]</scope>
    <source>
        <strain evidence="3">DSM 22212</strain>
    </source>
</reference>
<keyword evidence="2" id="KW-0645">Protease</keyword>
<gene>
    <name evidence="2" type="ORF">SAMN04488087_0265</name>
</gene>
<dbReference type="Pfam" id="PF02617">
    <property type="entry name" value="ClpS"/>
    <property type="match status" value="1"/>
</dbReference>
<evidence type="ECO:0000259" key="1">
    <source>
        <dbReference type="Pfam" id="PF02617"/>
    </source>
</evidence>
<proteinExistence type="predicted"/>
<dbReference type="GO" id="GO:0006508">
    <property type="term" value="P:proteolysis"/>
    <property type="evidence" value="ECO:0007669"/>
    <property type="project" value="UniProtKB-KW"/>
</dbReference>
<name>A0A1M6PP03_9BACT</name>
<dbReference type="OrthoDB" id="598046at2"/>
<dbReference type="Proteomes" id="UP000185812">
    <property type="component" value="Unassembled WGS sequence"/>
</dbReference>
<keyword evidence="3" id="KW-1185">Reference proteome</keyword>
<organism evidence="2 3">
    <name type="scientific">Rhodothermus profundi</name>
    <dbReference type="NCBI Taxonomy" id="633813"/>
    <lineage>
        <taxon>Bacteria</taxon>
        <taxon>Pseudomonadati</taxon>
        <taxon>Rhodothermota</taxon>
        <taxon>Rhodothermia</taxon>
        <taxon>Rhodothermales</taxon>
        <taxon>Rhodothermaceae</taxon>
        <taxon>Rhodothermus</taxon>
    </lineage>
</organism>
<dbReference type="GO" id="GO:0030163">
    <property type="term" value="P:protein catabolic process"/>
    <property type="evidence" value="ECO:0007669"/>
    <property type="project" value="InterPro"/>
</dbReference>
<sequence>MGLPNLLAEAKPVSPVPEVTVEEETRLDAPWRVILYNDDVHTFDEVIFQLMKATGCSLPEAEALTWKVHTEGKAAVYEGSFEACFRVQGVLREIQLITEIQG</sequence>
<dbReference type="InterPro" id="IPR014719">
    <property type="entry name" value="Ribosomal_bL12_C/ClpS-like"/>
</dbReference>
<feature type="domain" description="Adaptor protein ClpS core" evidence="1">
    <location>
        <begin position="29"/>
        <end position="85"/>
    </location>
</feature>
<dbReference type="EMBL" id="FRAU01000001">
    <property type="protein sequence ID" value="SHK09734.1"/>
    <property type="molecule type" value="Genomic_DNA"/>
</dbReference>
<protein>
    <submittedName>
        <fullName evidence="2">ATP-dependent Clp protease adaptor protein ClpS</fullName>
    </submittedName>
</protein>
<dbReference type="GO" id="GO:0008233">
    <property type="term" value="F:peptidase activity"/>
    <property type="evidence" value="ECO:0007669"/>
    <property type="project" value="UniProtKB-KW"/>
</dbReference>
<dbReference type="STRING" id="633813.SAMN04488087_0265"/>
<evidence type="ECO:0000313" key="3">
    <source>
        <dbReference type="Proteomes" id="UP000185812"/>
    </source>
</evidence>
<dbReference type="Gene3D" id="3.30.1390.10">
    <property type="match status" value="1"/>
</dbReference>